<dbReference type="GO" id="GO:0008270">
    <property type="term" value="F:zinc ion binding"/>
    <property type="evidence" value="ECO:0007669"/>
    <property type="project" value="UniProtKB-KW"/>
</dbReference>
<keyword evidence="3 6" id="KW-0863">Zinc-finger</keyword>
<dbReference type="PROSITE" id="PS00028">
    <property type="entry name" value="ZINC_FINGER_C2H2_1"/>
    <property type="match status" value="2"/>
</dbReference>
<dbReference type="SMART" id="SM00355">
    <property type="entry name" value="ZnF_C2H2"/>
    <property type="match status" value="3"/>
</dbReference>
<feature type="domain" description="C2H2-type" evidence="8">
    <location>
        <begin position="77"/>
        <end position="104"/>
    </location>
</feature>
<gene>
    <name evidence="10" type="primary">LOC106162471</name>
</gene>
<feature type="compositionally biased region" description="Basic and acidic residues" evidence="7">
    <location>
        <begin position="193"/>
        <end position="217"/>
    </location>
</feature>
<dbReference type="InterPro" id="IPR050826">
    <property type="entry name" value="Krueppel_C2H2_ZnFinger"/>
</dbReference>
<feature type="domain" description="C2H2-type" evidence="8">
    <location>
        <begin position="105"/>
        <end position="132"/>
    </location>
</feature>
<keyword evidence="1" id="KW-0479">Metal-binding</keyword>
<evidence type="ECO:0000256" key="6">
    <source>
        <dbReference type="PROSITE-ProRule" id="PRU00042"/>
    </source>
</evidence>
<evidence type="ECO:0000256" key="3">
    <source>
        <dbReference type="ARBA" id="ARBA00022771"/>
    </source>
</evidence>
<evidence type="ECO:0000256" key="5">
    <source>
        <dbReference type="ARBA" id="ARBA00023242"/>
    </source>
</evidence>
<organism evidence="9 10">
    <name type="scientific">Lingula anatina</name>
    <name type="common">Brachiopod</name>
    <name type="synonym">Lingula unguis</name>
    <dbReference type="NCBI Taxonomy" id="7574"/>
    <lineage>
        <taxon>Eukaryota</taxon>
        <taxon>Metazoa</taxon>
        <taxon>Spiralia</taxon>
        <taxon>Lophotrochozoa</taxon>
        <taxon>Brachiopoda</taxon>
        <taxon>Linguliformea</taxon>
        <taxon>Lingulata</taxon>
        <taxon>Lingulida</taxon>
        <taxon>Linguloidea</taxon>
        <taxon>Lingulidae</taxon>
        <taxon>Lingula</taxon>
    </lineage>
</organism>
<dbReference type="PROSITE" id="PS50157">
    <property type="entry name" value="ZINC_FINGER_C2H2_2"/>
    <property type="match status" value="4"/>
</dbReference>
<feature type="domain" description="C2H2-type" evidence="8">
    <location>
        <begin position="49"/>
        <end position="76"/>
    </location>
</feature>
<dbReference type="KEGG" id="lak:106162471"/>
<dbReference type="PANTHER" id="PTHR24377">
    <property type="entry name" value="IP01015P-RELATED"/>
    <property type="match status" value="1"/>
</dbReference>
<feature type="region of interest" description="Disordered" evidence="7">
    <location>
        <begin position="191"/>
        <end position="225"/>
    </location>
</feature>
<evidence type="ECO:0000256" key="1">
    <source>
        <dbReference type="ARBA" id="ARBA00022723"/>
    </source>
</evidence>
<keyword evidence="4" id="KW-0862">Zinc</keyword>
<evidence type="ECO:0000256" key="7">
    <source>
        <dbReference type="SAM" id="MobiDB-lite"/>
    </source>
</evidence>
<dbReference type="FunFam" id="3.30.160.60:FF:002343">
    <property type="entry name" value="Zinc finger protein 33A"/>
    <property type="match status" value="1"/>
</dbReference>
<dbReference type="Gene3D" id="3.30.160.60">
    <property type="entry name" value="Classic Zinc Finger"/>
    <property type="match status" value="5"/>
</dbReference>
<dbReference type="Proteomes" id="UP000085678">
    <property type="component" value="Unplaced"/>
</dbReference>
<accession>A0A1S3IBJ6</accession>
<keyword evidence="2" id="KW-0677">Repeat</keyword>
<proteinExistence type="predicted"/>
<dbReference type="InterPro" id="IPR036236">
    <property type="entry name" value="Znf_C2H2_sf"/>
</dbReference>
<keyword evidence="5" id="KW-0539">Nucleus</keyword>
<evidence type="ECO:0000313" key="9">
    <source>
        <dbReference type="Proteomes" id="UP000085678"/>
    </source>
</evidence>
<name>A0A1S3IBJ6_LINAN</name>
<protein>
    <submittedName>
        <fullName evidence="10">Zinc finger protein 525-like</fullName>
    </submittedName>
</protein>
<keyword evidence="9" id="KW-1185">Reference proteome</keyword>
<evidence type="ECO:0000256" key="4">
    <source>
        <dbReference type="ARBA" id="ARBA00022833"/>
    </source>
</evidence>
<dbReference type="InterPro" id="IPR013087">
    <property type="entry name" value="Znf_C2H2_type"/>
</dbReference>
<dbReference type="GeneID" id="106162471"/>
<dbReference type="OrthoDB" id="8918594at2759"/>
<dbReference type="RefSeq" id="XP_013395231.1">
    <property type="nucleotide sequence ID" value="XM_013539777.1"/>
</dbReference>
<sequence>MFNSAGHCTVHERIHTGDKPYKCRFCDKTFTQKSPCTVHERIHTGDKPYKCRLCDKTFSHKGNCIKHERIHTLEKPYKCRFREETFTQNNSCKLHEKNHTGDKPFECRISVKTFTPEGNCTYHERIYTGDKTLTQGFCTVHETIQTGEKHDTCKFCGKEFITKLACSKRMNTCEKPDKCGVEFNQGNNCRTQETTHNKRKHESDDIHGTFGKERGHNNDLNSEGETVEISNVENKLTNNDAITHHIYEEERTEYCHKDDDTFTTENITIITDNDVYEILTGIKRTTPGLITTIMKNPFYNSQ</sequence>
<evidence type="ECO:0000313" key="10">
    <source>
        <dbReference type="RefSeq" id="XP_013395231.1"/>
    </source>
</evidence>
<feature type="domain" description="C2H2-type" evidence="8">
    <location>
        <begin position="21"/>
        <end position="48"/>
    </location>
</feature>
<dbReference type="FunFam" id="3.30.160.60:FF:000688">
    <property type="entry name" value="zinc finger protein 197 isoform X1"/>
    <property type="match status" value="1"/>
</dbReference>
<dbReference type="STRING" id="7574.A0A1S3IBJ6"/>
<evidence type="ECO:0000256" key="2">
    <source>
        <dbReference type="ARBA" id="ARBA00022737"/>
    </source>
</evidence>
<reference evidence="10" key="1">
    <citation type="submission" date="2025-08" db="UniProtKB">
        <authorList>
            <consortium name="RefSeq"/>
        </authorList>
    </citation>
    <scope>IDENTIFICATION</scope>
    <source>
        <tissue evidence="10">Gonads</tissue>
    </source>
</reference>
<evidence type="ECO:0000259" key="8">
    <source>
        <dbReference type="PROSITE" id="PS50157"/>
    </source>
</evidence>
<dbReference type="AlphaFoldDB" id="A0A1S3IBJ6"/>
<dbReference type="SUPFAM" id="SSF57667">
    <property type="entry name" value="beta-beta-alpha zinc fingers"/>
    <property type="match status" value="3"/>
</dbReference>
<dbReference type="InParanoid" id="A0A1S3IBJ6"/>